<dbReference type="Gene3D" id="2.60.40.1120">
    <property type="entry name" value="Carboxypeptidase-like, regulatory domain"/>
    <property type="match status" value="1"/>
</dbReference>
<evidence type="ECO:0000313" key="1">
    <source>
        <dbReference type="EMBL" id="GAA3962008.1"/>
    </source>
</evidence>
<dbReference type="EMBL" id="BAAAZC010000006">
    <property type="protein sequence ID" value="GAA3962008.1"/>
    <property type="molecule type" value="Genomic_DNA"/>
</dbReference>
<comment type="caution">
    <text evidence="1">The sequence shown here is derived from an EMBL/GenBank/DDBJ whole genome shotgun (WGS) entry which is preliminary data.</text>
</comment>
<dbReference type="Pfam" id="PF13620">
    <property type="entry name" value="CarboxypepD_reg"/>
    <property type="match status" value="1"/>
</dbReference>
<accession>A0ABP7P9S6</accession>
<dbReference type="InterPro" id="IPR013784">
    <property type="entry name" value="Carb-bd-like_fold"/>
</dbReference>
<reference evidence="2" key="1">
    <citation type="journal article" date="2019" name="Int. J. Syst. Evol. Microbiol.">
        <title>The Global Catalogue of Microorganisms (GCM) 10K type strain sequencing project: providing services to taxonomists for standard genome sequencing and annotation.</title>
        <authorList>
            <consortium name="The Broad Institute Genomics Platform"/>
            <consortium name="The Broad Institute Genome Sequencing Center for Infectious Disease"/>
            <person name="Wu L."/>
            <person name="Ma J."/>
        </authorList>
    </citation>
    <scope>NUCLEOTIDE SEQUENCE [LARGE SCALE GENOMIC DNA]</scope>
    <source>
        <strain evidence="2">JCM 16601</strain>
    </source>
</reference>
<sequence>MTCFAQFNITGRVIDKRYKTPILNAKVFLTDDTARYKTNDDGAFTIPNVKPGEYTLVITSADYETYANSWHVYDNNVSLPDINLLGVDELDVVNNKYNKVAIATLLFLRKYF</sequence>
<keyword evidence="2" id="KW-1185">Reference proteome</keyword>
<proteinExistence type="predicted"/>
<dbReference type="Proteomes" id="UP001500742">
    <property type="component" value="Unassembled WGS sequence"/>
</dbReference>
<gene>
    <name evidence="1" type="ORF">GCM10022210_07410</name>
</gene>
<organism evidence="1 2">
    <name type="scientific">Mucilaginibacter dorajii</name>
    <dbReference type="NCBI Taxonomy" id="692994"/>
    <lineage>
        <taxon>Bacteria</taxon>
        <taxon>Pseudomonadati</taxon>
        <taxon>Bacteroidota</taxon>
        <taxon>Sphingobacteriia</taxon>
        <taxon>Sphingobacteriales</taxon>
        <taxon>Sphingobacteriaceae</taxon>
        <taxon>Mucilaginibacter</taxon>
    </lineage>
</organism>
<evidence type="ECO:0008006" key="3">
    <source>
        <dbReference type="Google" id="ProtNLM"/>
    </source>
</evidence>
<protein>
    <recommendedName>
        <fullName evidence="3">TonB-dependent receptor</fullName>
    </recommendedName>
</protein>
<evidence type="ECO:0000313" key="2">
    <source>
        <dbReference type="Proteomes" id="UP001500742"/>
    </source>
</evidence>
<dbReference type="SUPFAM" id="SSF49452">
    <property type="entry name" value="Starch-binding domain-like"/>
    <property type="match status" value="1"/>
</dbReference>
<name>A0ABP7P9S6_9SPHI</name>